<gene>
    <name evidence="2" type="ORF">NNL22_01525</name>
</gene>
<keyword evidence="3" id="KW-1185">Reference proteome</keyword>
<dbReference type="Gene3D" id="3.30.920.90">
    <property type="match status" value="1"/>
</dbReference>
<reference evidence="2" key="1">
    <citation type="submission" date="2022-07" db="EMBL/GenBank/DDBJ databases">
        <title>Alkalimarinus sp. nov., isolated from gut of a Alitta virens.</title>
        <authorList>
            <person name="Yang A.I."/>
            <person name="Shin N.-R."/>
        </authorList>
    </citation>
    <scope>NUCLEOTIDE SEQUENCE</scope>
    <source>
        <strain evidence="2">FA028</strain>
    </source>
</reference>
<dbReference type="KEGG" id="asem:NNL22_01525"/>
<dbReference type="RefSeq" id="WP_251810815.1">
    <property type="nucleotide sequence ID" value="NZ_CP101527.1"/>
</dbReference>
<evidence type="ECO:0000259" key="1">
    <source>
        <dbReference type="Pfam" id="PF12102"/>
    </source>
</evidence>
<dbReference type="Gene3D" id="3.40.50.300">
    <property type="entry name" value="P-loop containing nucleotide triphosphate hydrolases"/>
    <property type="match status" value="1"/>
</dbReference>
<evidence type="ECO:0000313" key="3">
    <source>
        <dbReference type="Proteomes" id="UP001164472"/>
    </source>
</evidence>
<accession>A0A9E8HIK1</accession>
<name>A0A9E8HIK1_9ALTE</name>
<dbReference type="Pfam" id="PF12102">
    <property type="entry name" value="MrcB_N"/>
    <property type="match status" value="1"/>
</dbReference>
<dbReference type="EMBL" id="CP101527">
    <property type="protein sequence ID" value="UZW75315.1"/>
    <property type="molecule type" value="Genomic_DNA"/>
</dbReference>
<evidence type="ECO:0000313" key="2">
    <source>
        <dbReference type="EMBL" id="UZW75315.1"/>
    </source>
</evidence>
<dbReference type="InterPro" id="IPR027417">
    <property type="entry name" value="P-loop_NTPase"/>
</dbReference>
<organism evidence="2 3">
    <name type="scientific">Alkalimarinus sediminis</name>
    <dbReference type="NCBI Taxonomy" id="1632866"/>
    <lineage>
        <taxon>Bacteria</taxon>
        <taxon>Pseudomonadati</taxon>
        <taxon>Pseudomonadota</taxon>
        <taxon>Gammaproteobacteria</taxon>
        <taxon>Alteromonadales</taxon>
        <taxon>Alteromonadaceae</taxon>
        <taxon>Alkalimarinus</taxon>
    </lineage>
</organism>
<sequence length="632" mass="71709">MQATKEQFTGHPIANLFRQDLTDEIELLVKKDFDSFVIKASVGAGNWANVPWLSILNPKITTTTQDGIYPVYLFKADGSGFYLSLNQGTTIPTKRFGKKRAERRAGDIKKILLSQFPRLKTWGEQEIDLKAKTTLGKSYEQPNISAKFYSSSNLPENHVLVSDLQELLQIYKGIEEFKFEHLLEVESFSQSKTIKEPLNAQGIPLSKPFLLLAGISGTGKTRFVREQAKTSGQFAETYCLTSVRPDWHEPSDLLGYISRLSKDNQAEYITTDVLQFIAKAWRAIASPESGLTIEEKSTEAQDKHLVVTGERNALDQVLPYWLCLDEMNLAPVEQYFADYLSVLETREWHWTGDSFTYSSDALLKPATIDEVADKDKLRKQLGFEATEYDELWQLICNHGLGIPFNLLVAGTVNMDETTHGFSRKVIDRALSFDFGAFFPNDFNEFFTPPNQNKRLSYPVWSHASKADVDFEVDSKDGEKINAGDETVSFLINVNSVLKNTPFELAFRALNELLLAVLSSQPQDELDLKAVWDDFMMCKVLPRIEGDTDKLTTANGKELLAELQDVMADKLKPIWQAGENEKANQRPDLYREKVVDGDNTDEENVLRIQCRTKEKLEWMSSRLTTATFTSFWP</sequence>
<protein>
    <submittedName>
        <fullName evidence="2">DUF3578 domain-containing protein</fullName>
    </submittedName>
</protein>
<proteinExistence type="predicted"/>
<dbReference type="InterPro" id="IPR021961">
    <property type="entry name" value="McrB_DNA-bd"/>
</dbReference>
<dbReference type="SUPFAM" id="SSF52540">
    <property type="entry name" value="P-loop containing nucleoside triphosphate hydrolases"/>
    <property type="match status" value="1"/>
</dbReference>
<dbReference type="Proteomes" id="UP001164472">
    <property type="component" value="Chromosome"/>
</dbReference>
<feature type="domain" description="Type IV methyl-directed restriction enzyme EcoKMcrB subunit DNA-binding" evidence="1">
    <location>
        <begin position="2"/>
        <end position="174"/>
    </location>
</feature>
<dbReference type="AlphaFoldDB" id="A0A9E8HIK1"/>